<feature type="non-terminal residue" evidence="3">
    <location>
        <position position="553"/>
    </location>
</feature>
<accession>A0A2M7LKK8</accession>
<evidence type="ECO:0000259" key="2">
    <source>
        <dbReference type="Pfam" id="PF20604"/>
    </source>
</evidence>
<evidence type="ECO:0000313" key="4">
    <source>
        <dbReference type="Proteomes" id="UP000228500"/>
    </source>
</evidence>
<dbReference type="InterPro" id="IPR046477">
    <property type="entry name" value="DUF6798"/>
</dbReference>
<evidence type="ECO:0000256" key="1">
    <source>
        <dbReference type="SAM" id="Phobius"/>
    </source>
</evidence>
<feature type="domain" description="DUF6798" evidence="2">
    <location>
        <begin position="421"/>
        <end position="484"/>
    </location>
</feature>
<reference evidence="4" key="1">
    <citation type="submission" date="2017-09" db="EMBL/GenBank/DDBJ databases">
        <title>Depth-based differentiation of microbial function through sediment-hosted aquifers and enrichment of novel symbionts in the deep terrestrial subsurface.</title>
        <authorList>
            <person name="Probst A.J."/>
            <person name="Ladd B."/>
            <person name="Jarett J.K."/>
            <person name="Geller-Mcgrath D.E."/>
            <person name="Sieber C.M.K."/>
            <person name="Emerson J.B."/>
            <person name="Anantharaman K."/>
            <person name="Thomas B.C."/>
            <person name="Malmstrom R."/>
            <person name="Stieglmeier M."/>
            <person name="Klingl A."/>
            <person name="Woyke T."/>
            <person name="Ryan C.M."/>
            <person name="Banfield J.F."/>
        </authorList>
    </citation>
    <scope>NUCLEOTIDE SEQUENCE [LARGE SCALE GENOMIC DNA]</scope>
</reference>
<feature type="transmembrane region" description="Helical" evidence="1">
    <location>
        <begin position="347"/>
        <end position="371"/>
    </location>
</feature>
<feature type="transmembrane region" description="Helical" evidence="1">
    <location>
        <begin position="12"/>
        <end position="31"/>
    </location>
</feature>
<feature type="transmembrane region" description="Helical" evidence="1">
    <location>
        <begin position="198"/>
        <end position="218"/>
    </location>
</feature>
<evidence type="ECO:0000313" key="3">
    <source>
        <dbReference type="EMBL" id="PIX68592.1"/>
    </source>
</evidence>
<feature type="transmembrane region" description="Helical" evidence="1">
    <location>
        <begin position="383"/>
        <end position="405"/>
    </location>
</feature>
<gene>
    <name evidence="3" type="ORF">COZ40_02460</name>
</gene>
<feature type="transmembrane region" description="Helical" evidence="1">
    <location>
        <begin position="258"/>
        <end position="276"/>
    </location>
</feature>
<feature type="transmembrane region" description="Helical" evidence="1">
    <location>
        <begin position="315"/>
        <end position="335"/>
    </location>
</feature>
<name>A0A2M7LKK8_9BACT</name>
<feature type="transmembrane region" description="Helical" evidence="1">
    <location>
        <begin position="66"/>
        <end position="99"/>
    </location>
</feature>
<dbReference type="Proteomes" id="UP000228500">
    <property type="component" value="Unassembled WGS sequence"/>
</dbReference>
<sequence length="553" mass="64404">MKKALHFSLYKHLLFLALTLFVVLAYGYYFGTFDQSSHIPFLKKTVNPSLFPNDHFFDLRTSHYSYFWLLFIPFYRAGVLEISMFIVHILATYLTFWALWNLSKTLFNNTLTSFLVVVSNALPHIGFSGFPLFEFSMLNRTVSLSFELIAINYYLKKNYFISFFLLGILYNFHILSVHFIIAMIGIDTLLSIRSHREKFFSILKAIPIFIVCALPVIIWKANHTGIGVILHPNREWYSILNNALFYHLFNFISFNNPIVILLTVGGISAIALFFFTQKTIKGNRHTTIKHFMYAGILILITQLIATYIFPSTIIIQSQVMRIGIFISLFAYLYLAHYVSLWGHRSRVVFIFLATSLLFSFSPLFSLVSLLLIKQITSTKRMLIGSLMCLCLFLSVLGALLFFNLARPKLSIWPEKTPFYDIQLWAKKNTPKSAVFITPPSKWWLYDVEWRVISERSTVSTLSELLEAAFDPSYVHYWKPRFEDIAPGALVQFKGDYLANFKIANNAYYTNTSERFLYLAKKYNASYLVVEKKRRYRLPILYENKEYIVYSLIV</sequence>
<proteinExistence type="predicted"/>
<protein>
    <recommendedName>
        <fullName evidence="2">DUF6798 domain-containing protein</fullName>
    </recommendedName>
</protein>
<organism evidence="3 4">
    <name type="scientific">Candidatus Roizmanbacteria bacterium CG_4_10_14_3_um_filter_39_13</name>
    <dbReference type="NCBI Taxonomy" id="1974831"/>
    <lineage>
        <taxon>Bacteria</taxon>
        <taxon>Candidatus Roizmaniibacteriota</taxon>
    </lineage>
</organism>
<feature type="transmembrane region" description="Helical" evidence="1">
    <location>
        <begin position="159"/>
        <end position="186"/>
    </location>
</feature>
<dbReference type="EMBL" id="PFJH01000101">
    <property type="protein sequence ID" value="PIX68592.1"/>
    <property type="molecule type" value="Genomic_DNA"/>
</dbReference>
<keyword evidence="1" id="KW-1133">Transmembrane helix</keyword>
<dbReference type="AlphaFoldDB" id="A0A2M7LKK8"/>
<feature type="transmembrane region" description="Helical" evidence="1">
    <location>
        <begin position="288"/>
        <end position="309"/>
    </location>
</feature>
<comment type="caution">
    <text evidence="3">The sequence shown here is derived from an EMBL/GenBank/DDBJ whole genome shotgun (WGS) entry which is preliminary data.</text>
</comment>
<keyword evidence="1" id="KW-0472">Membrane</keyword>
<dbReference type="Pfam" id="PF20604">
    <property type="entry name" value="DUF6798"/>
    <property type="match status" value="1"/>
</dbReference>
<feature type="transmembrane region" description="Helical" evidence="1">
    <location>
        <begin position="111"/>
        <end position="133"/>
    </location>
</feature>
<keyword evidence="1" id="KW-0812">Transmembrane</keyword>